<proteinExistence type="predicted"/>
<name>A0ACD5HIQ7_9PROT</name>
<evidence type="ECO:0000313" key="2">
    <source>
        <dbReference type="Proteomes" id="UP001195965"/>
    </source>
</evidence>
<keyword evidence="2" id="KW-1185">Reference proteome</keyword>
<dbReference type="EMBL" id="CP127526">
    <property type="protein sequence ID" value="XRI74654.1"/>
    <property type="molecule type" value="Genomic_DNA"/>
</dbReference>
<evidence type="ECO:0000313" key="1">
    <source>
        <dbReference type="EMBL" id="XRI74654.1"/>
    </source>
</evidence>
<gene>
    <name evidence="1" type="ORF">HHS34_005530</name>
</gene>
<dbReference type="Proteomes" id="UP001195965">
    <property type="component" value="Chromosome"/>
</dbReference>
<protein>
    <submittedName>
        <fullName evidence="1">Uncharacterized protein</fullName>
    </submittedName>
</protein>
<accession>A0ACD5HIQ7</accession>
<organism evidence="1 2">
    <name type="scientific">Acidithiobacillus montserratensis</name>
    <dbReference type="NCBI Taxonomy" id="2729135"/>
    <lineage>
        <taxon>Bacteria</taxon>
        <taxon>Pseudomonadati</taxon>
        <taxon>Pseudomonadota</taxon>
        <taxon>Acidithiobacillia</taxon>
        <taxon>Acidithiobacillales</taxon>
        <taxon>Acidithiobacillaceae</taxon>
        <taxon>Acidithiobacillus</taxon>
    </lineage>
</organism>
<reference evidence="1 2" key="1">
    <citation type="journal article" date="2021" name="ISME J.">
        <title>Genomic evolution of the class Acidithiobacillia: deep-branching Proteobacteria living in extreme acidic conditions.</title>
        <authorList>
            <person name="Moya-Beltran A."/>
            <person name="Beard S."/>
            <person name="Rojas-Villalobos C."/>
            <person name="Issotta F."/>
            <person name="Gallardo Y."/>
            <person name="Ulloa R."/>
            <person name="Giaveno A."/>
            <person name="Degli Esposti M."/>
            <person name="Johnson D.B."/>
            <person name="Quatrini R."/>
        </authorList>
    </citation>
    <scope>NUCLEOTIDE SEQUENCE [LARGE SCALE GENOMIC DNA]</scope>
    <source>
        <strain evidence="1 2">GG1-14</strain>
    </source>
</reference>
<sequence length="92" mass="9644">MEPGNTIIIQAQPKSMAAGLILTFLFGPLGLFYASVTGGIVLLVVGIIFGIIAVFTFGLGAILLPLVWVASMIWAAVAVDKINKAAMQALQR</sequence>